<sequence>MQHIFEVTDTETSSVKGNKIVAPPPTELIKVLARITSAIEIMSVRNSDSMRDQAFAFLVPKLQALQTRTSDLRKFYESYRARWAETLTKLAIECHKVAGRVSRLEHEWELILDEVTRIGKIKARVDDMQMVAKAANEEKTGVLNDKSERWVSERKKIWDSLGWGALYSKGEKVARSKEAAIIDSHVLDVGNLDKLEIFSDDVMRMIASDTELWNMIIDHSEKFLHKQSKIFGNGVKAEKREPDEVWINWFGAGEWKAKKGDEKSNTESKGQGSAASHERIAELRQWGKDVSKWAKMTANFARLLNELAQDRA</sequence>
<evidence type="ECO:0000256" key="1">
    <source>
        <dbReference type="SAM" id="MobiDB-lite"/>
    </source>
</evidence>
<dbReference type="KEGG" id="ssl:SS1G_09986"/>
<dbReference type="AlphaFoldDB" id="A7EXC5"/>
<gene>
    <name evidence="2" type="ORF">SS1G_09986</name>
</gene>
<dbReference type="EMBL" id="CH476634">
    <property type="protein sequence ID" value="EDN94117.1"/>
    <property type="molecule type" value="Genomic_DNA"/>
</dbReference>
<protein>
    <submittedName>
        <fullName evidence="2">Uncharacterized protein</fullName>
    </submittedName>
</protein>
<keyword evidence="3" id="KW-1185">Reference proteome</keyword>
<evidence type="ECO:0000313" key="2">
    <source>
        <dbReference type="EMBL" id="EDN94117.1"/>
    </source>
</evidence>
<organism evidence="2 3">
    <name type="scientific">Sclerotinia sclerotiorum (strain ATCC 18683 / 1980 / Ss-1)</name>
    <name type="common">White mold</name>
    <name type="synonym">Whetzelinia sclerotiorum</name>
    <dbReference type="NCBI Taxonomy" id="665079"/>
    <lineage>
        <taxon>Eukaryota</taxon>
        <taxon>Fungi</taxon>
        <taxon>Dikarya</taxon>
        <taxon>Ascomycota</taxon>
        <taxon>Pezizomycotina</taxon>
        <taxon>Leotiomycetes</taxon>
        <taxon>Helotiales</taxon>
        <taxon>Sclerotiniaceae</taxon>
        <taxon>Sclerotinia</taxon>
    </lineage>
</organism>
<dbReference type="GeneID" id="5485300"/>
<proteinExistence type="predicted"/>
<dbReference type="Proteomes" id="UP000001312">
    <property type="component" value="Unassembled WGS sequence"/>
</dbReference>
<accession>A7EXC5</accession>
<evidence type="ECO:0000313" key="3">
    <source>
        <dbReference type="Proteomes" id="UP000001312"/>
    </source>
</evidence>
<dbReference type="RefSeq" id="XP_001589351.1">
    <property type="nucleotide sequence ID" value="XM_001589301.1"/>
</dbReference>
<dbReference type="InParanoid" id="A7EXC5"/>
<name>A7EXC5_SCLS1</name>
<reference evidence="3" key="1">
    <citation type="journal article" date="2011" name="PLoS Genet.">
        <title>Genomic analysis of the necrotrophic fungal pathogens Sclerotinia sclerotiorum and Botrytis cinerea.</title>
        <authorList>
            <person name="Amselem J."/>
            <person name="Cuomo C.A."/>
            <person name="van Kan J.A."/>
            <person name="Viaud M."/>
            <person name="Benito E.P."/>
            <person name="Couloux A."/>
            <person name="Coutinho P.M."/>
            <person name="de Vries R.P."/>
            <person name="Dyer P.S."/>
            <person name="Fillinger S."/>
            <person name="Fournier E."/>
            <person name="Gout L."/>
            <person name="Hahn M."/>
            <person name="Kohn L."/>
            <person name="Lapalu N."/>
            <person name="Plummer K.M."/>
            <person name="Pradier J.M."/>
            <person name="Quevillon E."/>
            <person name="Sharon A."/>
            <person name="Simon A."/>
            <person name="ten Have A."/>
            <person name="Tudzynski B."/>
            <person name="Tudzynski P."/>
            <person name="Wincker P."/>
            <person name="Andrew M."/>
            <person name="Anthouard V."/>
            <person name="Beever R.E."/>
            <person name="Beffa R."/>
            <person name="Benoit I."/>
            <person name="Bouzid O."/>
            <person name="Brault B."/>
            <person name="Chen Z."/>
            <person name="Choquer M."/>
            <person name="Collemare J."/>
            <person name="Cotton P."/>
            <person name="Danchin E.G."/>
            <person name="Da Silva C."/>
            <person name="Gautier A."/>
            <person name="Giraud C."/>
            <person name="Giraud T."/>
            <person name="Gonzalez C."/>
            <person name="Grossetete S."/>
            <person name="Guldener U."/>
            <person name="Henrissat B."/>
            <person name="Howlett B.J."/>
            <person name="Kodira C."/>
            <person name="Kretschmer M."/>
            <person name="Lappartient A."/>
            <person name="Leroch M."/>
            <person name="Levis C."/>
            <person name="Mauceli E."/>
            <person name="Neuveglise C."/>
            <person name="Oeser B."/>
            <person name="Pearson M."/>
            <person name="Poulain J."/>
            <person name="Poussereau N."/>
            <person name="Quesneville H."/>
            <person name="Rascle C."/>
            <person name="Schumacher J."/>
            <person name="Segurens B."/>
            <person name="Sexton A."/>
            <person name="Silva E."/>
            <person name="Sirven C."/>
            <person name="Soanes D.M."/>
            <person name="Talbot N.J."/>
            <person name="Templeton M."/>
            <person name="Yandava C."/>
            <person name="Yarden O."/>
            <person name="Zeng Q."/>
            <person name="Rollins J.A."/>
            <person name="Lebrun M.H."/>
            <person name="Dickman M."/>
        </authorList>
    </citation>
    <scope>NUCLEOTIDE SEQUENCE [LARGE SCALE GENOMIC DNA]</scope>
    <source>
        <strain evidence="3">ATCC 18683 / 1980 / Ss-1</strain>
    </source>
</reference>
<feature type="region of interest" description="Disordered" evidence="1">
    <location>
        <begin position="258"/>
        <end position="278"/>
    </location>
</feature>